<dbReference type="OrthoDB" id="8526151at2"/>
<dbReference type="EMBL" id="NBXB01000042">
    <property type="protein sequence ID" value="RFA12409.1"/>
    <property type="molecule type" value="Genomic_DNA"/>
</dbReference>
<dbReference type="SUPFAM" id="SSF54427">
    <property type="entry name" value="NTF2-like"/>
    <property type="match status" value="1"/>
</dbReference>
<evidence type="ECO:0000259" key="1">
    <source>
        <dbReference type="Pfam" id="PF12680"/>
    </source>
</evidence>
<dbReference type="AlphaFoldDB" id="A0A3E0VS45"/>
<feature type="domain" description="SnoaL-like" evidence="1">
    <location>
        <begin position="6"/>
        <end position="81"/>
    </location>
</feature>
<organism evidence="2 3">
    <name type="scientific">Subtercola boreus</name>
    <dbReference type="NCBI Taxonomy" id="120213"/>
    <lineage>
        <taxon>Bacteria</taxon>
        <taxon>Bacillati</taxon>
        <taxon>Actinomycetota</taxon>
        <taxon>Actinomycetes</taxon>
        <taxon>Micrococcales</taxon>
        <taxon>Microbacteriaceae</taxon>
        <taxon>Subtercola</taxon>
    </lineage>
</organism>
<gene>
    <name evidence="2" type="ORF">B7R22_16100</name>
</gene>
<accession>A0A3E0VS45</accession>
<evidence type="ECO:0000313" key="3">
    <source>
        <dbReference type="Proteomes" id="UP000256541"/>
    </source>
</evidence>
<name>A0A3E0VS45_9MICO</name>
<comment type="caution">
    <text evidence="2">The sequence shown here is derived from an EMBL/GenBank/DDBJ whole genome shotgun (WGS) entry which is preliminary data.</text>
</comment>
<dbReference type="Proteomes" id="UP000256541">
    <property type="component" value="Unassembled WGS sequence"/>
</dbReference>
<dbReference type="InterPro" id="IPR037401">
    <property type="entry name" value="SnoaL-like"/>
</dbReference>
<reference evidence="2 3" key="1">
    <citation type="submission" date="2017-04" db="EMBL/GenBank/DDBJ databases">
        <title>Comparative genome analysis of Subtercola boreus.</title>
        <authorList>
            <person name="Cho Y.-J."/>
            <person name="Cho A."/>
            <person name="Kim O.-S."/>
            <person name="Lee J.-I."/>
        </authorList>
    </citation>
    <scope>NUCLEOTIDE SEQUENCE [LARGE SCALE GENOMIC DNA]</scope>
    <source>
        <strain evidence="2 3">P27479</strain>
    </source>
</reference>
<sequence length="126" mass="14481">MTDWIARYRAAWESNEPDDIRALFTPDADYRTEPYSPAWHGHDEIVDGWLAAQDAPASTTFSWQILRAPDAYLPDDIAMVQATTVYVDGPTYSNLWLVRLAPDDRASEFTEWWMEQPDAEPQGRSE</sequence>
<dbReference type="InterPro" id="IPR032710">
    <property type="entry name" value="NTF2-like_dom_sf"/>
</dbReference>
<dbReference type="Pfam" id="PF12680">
    <property type="entry name" value="SnoaL_2"/>
    <property type="match status" value="1"/>
</dbReference>
<proteinExistence type="predicted"/>
<dbReference type="Gene3D" id="3.10.450.50">
    <property type="match status" value="1"/>
</dbReference>
<evidence type="ECO:0000313" key="2">
    <source>
        <dbReference type="EMBL" id="RFA12409.1"/>
    </source>
</evidence>
<protein>
    <recommendedName>
        <fullName evidence="1">SnoaL-like domain-containing protein</fullName>
    </recommendedName>
</protein>